<accession>A0A8J3GK68</accession>
<sequence>MTFVLSRRAFTLGAALLATGVGATRAFAQQAFFRIGTGGTQGTYFPVGGIIANSISATGPAGVEGLIATATASNGSVANINAIQSGASESRLHPVRRRLMGA</sequence>
<dbReference type="Pfam" id="PF16868">
    <property type="entry name" value="NMT1_3"/>
    <property type="match status" value="1"/>
</dbReference>
<gene>
    <name evidence="2" type="ORF">GCM10016234_14380</name>
</gene>
<evidence type="ECO:0000313" key="2">
    <source>
        <dbReference type="EMBL" id="GHD11347.1"/>
    </source>
</evidence>
<dbReference type="PROSITE" id="PS51318">
    <property type="entry name" value="TAT"/>
    <property type="match status" value="1"/>
</dbReference>
<keyword evidence="3" id="KW-1185">Reference proteome</keyword>
<reference evidence="2" key="1">
    <citation type="journal article" date="2014" name="Int. J. Syst. Evol. Microbiol.">
        <title>Complete genome sequence of Corynebacterium casei LMG S-19264T (=DSM 44701T), isolated from a smear-ripened cheese.</title>
        <authorList>
            <consortium name="US DOE Joint Genome Institute (JGI-PGF)"/>
            <person name="Walter F."/>
            <person name="Albersmeier A."/>
            <person name="Kalinowski J."/>
            <person name="Ruckert C."/>
        </authorList>
    </citation>
    <scope>NUCLEOTIDE SEQUENCE</scope>
    <source>
        <strain evidence="2">KCTC 42249</strain>
    </source>
</reference>
<feature type="chain" id="PRO_5035324629" description="TAXI family TRAP transporter solute-binding subunit" evidence="1">
    <location>
        <begin position="29"/>
        <end position="102"/>
    </location>
</feature>
<organism evidence="2 3">
    <name type="scientific">Tianweitania populi</name>
    <dbReference type="NCBI Taxonomy" id="1607949"/>
    <lineage>
        <taxon>Bacteria</taxon>
        <taxon>Pseudomonadati</taxon>
        <taxon>Pseudomonadota</taxon>
        <taxon>Alphaproteobacteria</taxon>
        <taxon>Hyphomicrobiales</taxon>
        <taxon>Phyllobacteriaceae</taxon>
        <taxon>Tianweitania</taxon>
    </lineage>
</organism>
<evidence type="ECO:0000256" key="1">
    <source>
        <dbReference type="SAM" id="SignalP"/>
    </source>
</evidence>
<name>A0A8J3GK68_9HYPH</name>
<evidence type="ECO:0000313" key="3">
    <source>
        <dbReference type="Proteomes" id="UP000630142"/>
    </source>
</evidence>
<feature type="signal peptide" evidence="1">
    <location>
        <begin position="1"/>
        <end position="28"/>
    </location>
</feature>
<dbReference type="InterPro" id="IPR011852">
    <property type="entry name" value="TRAP_TAXI"/>
</dbReference>
<protein>
    <recommendedName>
        <fullName evidence="4">TAXI family TRAP transporter solute-binding subunit</fullName>
    </recommendedName>
</protein>
<keyword evidence="1" id="KW-0732">Signal</keyword>
<comment type="caution">
    <text evidence="2">The sequence shown here is derived from an EMBL/GenBank/DDBJ whole genome shotgun (WGS) entry which is preliminary data.</text>
</comment>
<reference evidence="2" key="2">
    <citation type="submission" date="2020-09" db="EMBL/GenBank/DDBJ databases">
        <authorList>
            <person name="Sun Q."/>
            <person name="Kim S."/>
        </authorList>
    </citation>
    <scope>NUCLEOTIDE SEQUENCE</scope>
    <source>
        <strain evidence="2">KCTC 42249</strain>
    </source>
</reference>
<dbReference type="InterPro" id="IPR006311">
    <property type="entry name" value="TAT_signal"/>
</dbReference>
<dbReference type="Proteomes" id="UP000630142">
    <property type="component" value="Unassembled WGS sequence"/>
</dbReference>
<proteinExistence type="predicted"/>
<evidence type="ECO:0008006" key="4">
    <source>
        <dbReference type="Google" id="ProtNLM"/>
    </source>
</evidence>
<dbReference type="AlphaFoldDB" id="A0A8J3GK68"/>
<dbReference type="Gene3D" id="3.40.190.10">
    <property type="entry name" value="Periplasmic binding protein-like II"/>
    <property type="match status" value="1"/>
</dbReference>
<dbReference type="EMBL" id="BMZQ01000001">
    <property type="protein sequence ID" value="GHD11347.1"/>
    <property type="molecule type" value="Genomic_DNA"/>
</dbReference>